<evidence type="ECO:0000313" key="1">
    <source>
        <dbReference type="EMBL" id="KAJ1365061.1"/>
    </source>
</evidence>
<keyword evidence="2" id="KW-1185">Reference proteome</keyword>
<dbReference type="Proteomes" id="UP001196413">
    <property type="component" value="Unassembled WGS sequence"/>
</dbReference>
<comment type="caution">
    <text evidence="1">The sequence shown here is derived from an EMBL/GenBank/DDBJ whole genome shotgun (WGS) entry which is preliminary data.</text>
</comment>
<accession>A0AAD5N8N2</accession>
<gene>
    <name evidence="1" type="ORF">KIN20_025282</name>
</gene>
<protein>
    <submittedName>
        <fullName evidence="1">Uncharacterized protein</fullName>
    </submittedName>
</protein>
<reference evidence="1" key="1">
    <citation type="submission" date="2021-06" db="EMBL/GenBank/DDBJ databases">
        <title>Parelaphostrongylus tenuis whole genome reference sequence.</title>
        <authorList>
            <person name="Garwood T.J."/>
            <person name="Larsen P.A."/>
            <person name="Fountain-Jones N.M."/>
            <person name="Garbe J.R."/>
            <person name="Macchietto M.G."/>
            <person name="Kania S.A."/>
            <person name="Gerhold R.W."/>
            <person name="Richards J.E."/>
            <person name="Wolf T.M."/>
        </authorList>
    </citation>
    <scope>NUCLEOTIDE SEQUENCE</scope>
    <source>
        <strain evidence="1">MNPRO001-30</strain>
        <tissue evidence="1">Meninges</tissue>
    </source>
</reference>
<name>A0AAD5N8N2_PARTN</name>
<proteinExistence type="predicted"/>
<dbReference type="EMBL" id="JAHQIW010005164">
    <property type="protein sequence ID" value="KAJ1365061.1"/>
    <property type="molecule type" value="Genomic_DNA"/>
</dbReference>
<dbReference type="AlphaFoldDB" id="A0AAD5N8N2"/>
<evidence type="ECO:0000313" key="2">
    <source>
        <dbReference type="Proteomes" id="UP001196413"/>
    </source>
</evidence>
<sequence length="111" mass="12032">MAYSTSPALQAQVPGISPNLNPAKAFVKCFVIKGVLDVLKQQGRVAGLSDVLMAVILCQRGVNVIYTPPYCSLTMVSPTAMCMFTILSIHLVESVKSEQKYLHIALHLLLS</sequence>
<organism evidence="1 2">
    <name type="scientific">Parelaphostrongylus tenuis</name>
    <name type="common">Meningeal worm</name>
    <dbReference type="NCBI Taxonomy" id="148309"/>
    <lineage>
        <taxon>Eukaryota</taxon>
        <taxon>Metazoa</taxon>
        <taxon>Ecdysozoa</taxon>
        <taxon>Nematoda</taxon>
        <taxon>Chromadorea</taxon>
        <taxon>Rhabditida</taxon>
        <taxon>Rhabditina</taxon>
        <taxon>Rhabditomorpha</taxon>
        <taxon>Strongyloidea</taxon>
        <taxon>Metastrongylidae</taxon>
        <taxon>Parelaphostrongylus</taxon>
    </lineage>
</organism>